<reference evidence="1" key="1">
    <citation type="submission" date="2023-03" db="EMBL/GenBank/DDBJ databases">
        <authorList>
            <person name="Steffen K."/>
            <person name="Cardenas P."/>
        </authorList>
    </citation>
    <scope>NUCLEOTIDE SEQUENCE</scope>
</reference>
<protein>
    <submittedName>
        <fullName evidence="1">Uncharacterized protein mlr3804</fullName>
    </submittedName>
</protein>
<proteinExistence type="predicted"/>
<evidence type="ECO:0000313" key="1">
    <source>
        <dbReference type="EMBL" id="CAI8014650.1"/>
    </source>
</evidence>
<dbReference type="AlphaFoldDB" id="A0AA35WHM9"/>
<dbReference type="InterPro" id="IPR029045">
    <property type="entry name" value="ClpP/crotonase-like_dom_sf"/>
</dbReference>
<dbReference type="SUPFAM" id="SSF52096">
    <property type="entry name" value="ClpP/crotonase"/>
    <property type="match status" value="1"/>
</dbReference>
<evidence type="ECO:0000313" key="2">
    <source>
        <dbReference type="Proteomes" id="UP001174909"/>
    </source>
</evidence>
<dbReference type="Proteomes" id="UP001174909">
    <property type="component" value="Unassembled WGS sequence"/>
</dbReference>
<organism evidence="1 2">
    <name type="scientific">Geodia barretti</name>
    <name type="common">Barrett's horny sponge</name>
    <dbReference type="NCBI Taxonomy" id="519541"/>
    <lineage>
        <taxon>Eukaryota</taxon>
        <taxon>Metazoa</taxon>
        <taxon>Porifera</taxon>
        <taxon>Demospongiae</taxon>
        <taxon>Heteroscleromorpha</taxon>
        <taxon>Tetractinellida</taxon>
        <taxon>Astrophorina</taxon>
        <taxon>Geodiidae</taxon>
        <taxon>Geodia</taxon>
    </lineage>
</organism>
<dbReference type="Gene3D" id="3.40.640.10">
    <property type="entry name" value="Type I PLP-dependent aspartate aminotransferase-like (Major domain)"/>
    <property type="match status" value="1"/>
</dbReference>
<dbReference type="Gene3D" id="3.90.226.10">
    <property type="entry name" value="2-enoyl-CoA Hydratase, Chain A, domain 1"/>
    <property type="match status" value="1"/>
</dbReference>
<comment type="caution">
    <text evidence="1">The sequence shown here is derived from an EMBL/GenBank/DDBJ whole genome shotgun (WGS) entry which is preliminary data.</text>
</comment>
<dbReference type="PANTHER" id="PTHR35984">
    <property type="entry name" value="PERIPLASMIC SERINE PROTEASE"/>
    <property type="match status" value="1"/>
</dbReference>
<sequence>MVVFSGGKGLRGPQSSGLVVGKAKLIEAARMNGSPASSVGRGMKVGKEELMGLLAAVELFLDGRIDGVRATVDDGDELFFPGGVPRVRIELLGERTADAYGAPLRDGEPSIFMGGWDGGMFADPMTLQPGEAQQVARRLRELLVDPVALGDEDVEMVEGLLRTLNLSNGIAIVINSPGGSGLAAERMINLLRSYSGTGEYWAIVPGKAKSAATMVCLGASKILMGPASELGPVDPQQLVRGKFVSVHHIIDSYHKLFRGAVKAKGNLEPYLQQLSNYDAREIVSLETETRI</sequence>
<keyword evidence="2" id="KW-1185">Reference proteome</keyword>
<dbReference type="InterPro" id="IPR002825">
    <property type="entry name" value="Pept_S49_ser-pept_pro"/>
</dbReference>
<accession>A0AA35WHM9</accession>
<gene>
    <name evidence="1" type="ORF">GBAR_LOCUS9146</name>
</gene>
<dbReference type="EMBL" id="CASHTH010001383">
    <property type="protein sequence ID" value="CAI8014650.1"/>
    <property type="molecule type" value="Genomic_DNA"/>
</dbReference>
<dbReference type="PANTHER" id="PTHR35984:SF1">
    <property type="entry name" value="PERIPLASMIC SERINE PROTEASE"/>
    <property type="match status" value="1"/>
</dbReference>
<dbReference type="InterPro" id="IPR015421">
    <property type="entry name" value="PyrdxlP-dep_Trfase_major"/>
</dbReference>
<dbReference type="Pfam" id="PF01972">
    <property type="entry name" value="SDH_protease"/>
    <property type="match status" value="1"/>
</dbReference>
<dbReference type="GO" id="GO:0016020">
    <property type="term" value="C:membrane"/>
    <property type="evidence" value="ECO:0007669"/>
    <property type="project" value="InterPro"/>
</dbReference>
<name>A0AA35WHM9_GEOBA</name>